<dbReference type="RefSeq" id="WP_151967740.1">
    <property type="nucleotide sequence ID" value="NZ_AP019860.1"/>
</dbReference>
<evidence type="ECO:0000256" key="2">
    <source>
        <dbReference type="PROSITE-ProRule" id="PRU00169"/>
    </source>
</evidence>
<dbReference type="PANTHER" id="PTHR44591:SF3">
    <property type="entry name" value="RESPONSE REGULATORY DOMAIN-CONTAINING PROTEIN"/>
    <property type="match status" value="1"/>
</dbReference>
<dbReference type="Gene3D" id="3.40.50.2300">
    <property type="match status" value="1"/>
</dbReference>
<evidence type="ECO:0000313" key="5">
    <source>
        <dbReference type="Proteomes" id="UP000326354"/>
    </source>
</evidence>
<feature type="domain" description="Response regulatory" evidence="3">
    <location>
        <begin position="9"/>
        <end position="124"/>
    </location>
</feature>
<dbReference type="EMBL" id="AP019860">
    <property type="protein sequence ID" value="BBM83544.1"/>
    <property type="molecule type" value="Genomic_DNA"/>
</dbReference>
<dbReference type="PROSITE" id="PS50110">
    <property type="entry name" value="RESPONSE_REGULATORY"/>
    <property type="match status" value="1"/>
</dbReference>
<accession>A0A5S9IKU0</accession>
<dbReference type="SMART" id="SM00448">
    <property type="entry name" value="REC"/>
    <property type="match status" value="1"/>
</dbReference>
<dbReference type="CDD" id="cd17546">
    <property type="entry name" value="REC_hyHK_CKI1_RcsC-like"/>
    <property type="match status" value="1"/>
</dbReference>
<dbReference type="AlphaFoldDB" id="A0A5S9IKU0"/>
<dbReference type="Proteomes" id="UP000326354">
    <property type="component" value="Chromosome"/>
</dbReference>
<organism evidence="4 5">
    <name type="scientific">Uabimicrobium amorphum</name>
    <dbReference type="NCBI Taxonomy" id="2596890"/>
    <lineage>
        <taxon>Bacteria</taxon>
        <taxon>Pseudomonadati</taxon>
        <taxon>Planctomycetota</taxon>
        <taxon>Candidatus Uabimicrobiia</taxon>
        <taxon>Candidatus Uabimicrobiales</taxon>
        <taxon>Candidatus Uabimicrobiaceae</taxon>
        <taxon>Candidatus Uabimicrobium</taxon>
    </lineage>
</organism>
<reference evidence="4 5" key="1">
    <citation type="submission" date="2019-08" db="EMBL/GenBank/DDBJ databases">
        <title>Complete genome sequence of Candidatus Uab amorphum.</title>
        <authorList>
            <person name="Shiratori T."/>
            <person name="Suzuki S."/>
            <person name="Kakizawa Y."/>
            <person name="Ishida K."/>
        </authorList>
    </citation>
    <scope>NUCLEOTIDE SEQUENCE [LARGE SCALE GENOMIC DNA]</scope>
    <source>
        <strain evidence="4 5">SRT547</strain>
    </source>
</reference>
<dbReference type="InterPro" id="IPR001789">
    <property type="entry name" value="Sig_transdc_resp-reg_receiver"/>
</dbReference>
<dbReference type="InterPro" id="IPR050595">
    <property type="entry name" value="Bact_response_regulator"/>
</dbReference>
<dbReference type="SUPFAM" id="SSF52172">
    <property type="entry name" value="CheY-like"/>
    <property type="match status" value="1"/>
</dbReference>
<dbReference type="Pfam" id="PF00072">
    <property type="entry name" value="Response_reg"/>
    <property type="match status" value="1"/>
</dbReference>
<proteinExistence type="predicted"/>
<gene>
    <name evidence="4" type="ORF">UABAM_01896</name>
</gene>
<protein>
    <submittedName>
        <fullName evidence="4">Transcriptional regulator</fullName>
    </submittedName>
</protein>
<dbReference type="KEGG" id="uam:UABAM_01896"/>
<evidence type="ECO:0000313" key="4">
    <source>
        <dbReference type="EMBL" id="BBM83544.1"/>
    </source>
</evidence>
<feature type="modified residue" description="4-aspartylphosphate" evidence="2">
    <location>
        <position position="58"/>
    </location>
</feature>
<dbReference type="GO" id="GO:0000160">
    <property type="term" value="P:phosphorelay signal transduction system"/>
    <property type="evidence" value="ECO:0007669"/>
    <property type="project" value="InterPro"/>
</dbReference>
<evidence type="ECO:0000256" key="1">
    <source>
        <dbReference type="ARBA" id="ARBA00022553"/>
    </source>
</evidence>
<name>A0A5S9IKU0_UABAM</name>
<evidence type="ECO:0000259" key="3">
    <source>
        <dbReference type="PROSITE" id="PS50110"/>
    </source>
</evidence>
<dbReference type="InterPro" id="IPR011006">
    <property type="entry name" value="CheY-like_superfamily"/>
</dbReference>
<keyword evidence="5" id="KW-1185">Reference proteome</keyword>
<keyword evidence="1 2" id="KW-0597">Phosphoprotein</keyword>
<dbReference type="OrthoDB" id="9779069at2"/>
<dbReference type="PANTHER" id="PTHR44591">
    <property type="entry name" value="STRESS RESPONSE REGULATOR PROTEIN 1"/>
    <property type="match status" value="1"/>
</dbReference>
<sequence>MSDEQTKNNILIVDDDPSLQVLLSEILKLEGLDFDIAKTGKEAFGFVMKNTYDLILMDIKMPEWDGITAIRSLDFVQKIQKIIVISAYLDSATLQELNSEPLVVGWLEKPFDPNELVKMIHKILGG</sequence>